<evidence type="ECO:0000256" key="1">
    <source>
        <dbReference type="ARBA" id="ARBA00010945"/>
    </source>
</evidence>
<dbReference type="InterPro" id="IPR043128">
    <property type="entry name" value="Rev_trsase/Diguanyl_cyclase"/>
</dbReference>
<dbReference type="GO" id="GO:0006281">
    <property type="term" value="P:DNA repair"/>
    <property type="evidence" value="ECO:0007669"/>
    <property type="project" value="InterPro"/>
</dbReference>
<feature type="domain" description="UmuC" evidence="2">
    <location>
        <begin position="6"/>
        <end position="187"/>
    </location>
</feature>
<comment type="caution">
    <text evidence="3">The sequence shown here is derived from an EMBL/GenBank/DDBJ whole genome shotgun (WGS) entry which is preliminary data.</text>
</comment>
<dbReference type="PANTHER" id="PTHR11076:SF33">
    <property type="entry name" value="DNA POLYMERASE KAPPA"/>
    <property type="match status" value="1"/>
</dbReference>
<dbReference type="AlphaFoldDB" id="A0A956M250"/>
<reference evidence="3" key="1">
    <citation type="submission" date="2020-04" db="EMBL/GenBank/DDBJ databases">
        <authorList>
            <person name="Zhang T."/>
        </authorList>
    </citation>
    <scope>NUCLEOTIDE SEQUENCE</scope>
    <source>
        <strain evidence="3">HKST-UBA01</strain>
    </source>
</reference>
<proteinExistence type="inferred from homology"/>
<dbReference type="Gene3D" id="3.30.1490.100">
    <property type="entry name" value="DNA polymerase, Y-family, little finger domain"/>
    <property type="match status" value="1"/>
</dbReference>
<gene>
    <name evidence="3" type="ORF">KC729_13990</name>
</gene>
<dbReference type="GO" id="GO:0005829">
    <property type="term" value="C:cytosol"/>
    <property type="evidence" value="ECO:0007669"/>
    <property type="project" value="TreeGrafter"/>
</dbReference>
<dbReference type="EMBL" id="JAGQHR010000479">
    <property type="protein sequence ID" value="MCA9728797.1"/>
    <property type="molecule type" value="Genomic_DNA"/>
</dbReference>
<dbReference type="Proteomes" id="UP000697710">
    <property type="component" value="Unassembled WGS sequence"/>
</dbReference>
<comment type="similarity">
    <text evidence="1">Belongs to the DNA polymerase type-Y family.</text>
</comment>
<dbReference type="GO" id="GO:0042276">
    <property type="term" value="P:error-prone translesion synthesis"/>
    <property type="evidence" value="ECO:0007669"/>
    <property type="project" value="TreeGrafter"/>
</dbReference>
<dbReference type="SUPFAM" id="SSF56672">
    <property type="entry name" value="DNA/RNA polymerases"/>
    <property type="match status" value="1"/>
</dbReference>
<dbReference type="PROSITE" id="PS50173">
    <property type="entry name" value="UMUC"/>
    <property type="match status" value="1"/>
</dbReference>
<dbReference type="InterPro" id="IPR001126">
    <property type="entry name" value="UmuC"/>
</dbReference>
<dbReference type="Pfam" id="PF00817">
    <property type="entry name" value="IMS"/>
    <property type="match status" value="1"/>
</dbReference>
<dbReference type="Gene3D" id="3.40.1170.60">
    <property type="match status" value="1"/>
</dbReference>
<protein>
    <recommendedName>
        <fullName evidence="2">UmuC domain-containing protein</fullName>
    </recommendedName>
</protein>
<sequence length="364" mass="39768">MAERFILHVDMEGLLVALEVRANPSLEGRRLIIGGMPEDDGNVVACSRDLRRMGIKPGLLLSDAAEIAPRALFLPSRPQEYAASHERVLQQLLTETDRVEALALGEFFLDGEGRVSDRRTAVTWANALRSSLRRVHGIEPAIGIGSDKLIARMCSGLQRGSAVTCLDASEFREAFSTRPLESLWGLGARTIRSLRDLGMATIGDLGQTDPATLAPYFGDRAAHLVGLAHGRSGSPVVPHSDEPRGPFVTREWSGELPQGARGRIGKQLGRLVEALADALHEEHRLAQRIEVQVVWEDFSQTTRRASLDYPVDEREDLLPWADALFRRFDLGGGVRKIALFASRLTPTPVRAPAVPFTLTAPVAG</sequence>
<dbReference type="InterPro" id="IPR050116">
    <property type="entry name" value="DNA_polymerase-Y"/>
</dbReference>
<dbReference type="PANTHER" id="PTHR11076">
    <property type="entry name" value="DNA REPAIR POLYMERASE UMUC / TRANSFERASE FAMILY MEMBER"/>
    <property type="match status" value="1"/>
</dbReference>
<dbReference type="Gene3D" id="1.10.150.20">
    <property type="entry name" value="5' to 3' exonuclease, C-terminal subdomain"/>
    <property type="match status" value="1"/>
</dbReference>
<evidence type="ECO:0000313" key="3">
    <source>
        <dbReference type="EMBL" id="MCA9728797.1"/>
    </source>
</evidence>
<evidence type="ECO:0000259" key="2">
    <source>
        <dbReference type="PROSITE" id="PS50173"/>
    </source>
</evidence>
<dbReference type="InterPro" id="IPR017961">
    <property type="entry name" value="DNA_pol_Y-fam_little_finger"/>
</dbReference>
<evidence type="ECO:0000313" key="4">
    <source>
        <dbReference type="Proteomes" id="UP000697710"/>
    </source>
</evidence>
<accession>A0A956M250</accession>
<name>A0A956M250_UNCEI</name>
<dbReference type="Pfam" id="PF11799">
    <property type="entry name" value="IMS_C"/>
    <property type="match status" value="1"/>
</dbReference>
<dbReference type="InterPro" id="IPR036775">
    <property type="entry name" value="DNA_pol_Y-fam_lit_finger_sf"/>
</dbReference>
<reference evidence="3" key="2">
    <citation type="journal article" date="2021" name="Microbiome">
        <title>Successional dynamics and alternative stable states in a saline activated sludge microbial community over 9 years.</title>
        <authorList>
            <person name="Wang Y."/>
            <person name="Ye J."/>
            <person name="Ju F."/>
            <person name="Liu L."/>
            <person name="Boyd J.A."/>
            <person name="Deng Y."/>
            <person name="Parks D.H."/>
            <person name="Jiang X."/>
            <person name="Yin X."/>
            <person name="Woodcroft B.J."/>
            <person name="Tyson G.W."/>
            <person name="Hugenholtz P."/>
            <person name="Polz M.F."/>
            <person name="Zhang T."/>
        </authorList>
    </citation>
    <scope>NUCLEOTIDE SEQUENCE</scope>
    <source>
        <strain evidence="3">HKST-UBA01</strain>
    </source>
</reference>
<dbReference type="GO" id="GO:0003887">
    <property type="term" value="F:DNA-directed DNA polymerase activity"/>
    <property type="evidence" value="ECO:0007669"/>
    <property type="project" value="TreeGrafter"/>
</dbReference>
<dbReference type="GO" id="GO:0009432">
    <property type="term" value="P:SOS response"/>
    <property type="evidence" value="ECO:0007669"/>
    <property type="project" value="TreeGrafter"/>
</dbReference>
<organism evidence="3 4">
    <name type="scientific">Eiseniibacteriota bacterium</name>
    <dbReference type="NCBI Taxonomy" id="2212470"/>
    <lineage>
        <taxon>Bacteria</taxon>
        <taxon>Candidatus Eiseniibacteriota</taxon>
    </lineage>
</organism>
<dbReference type="InterPro" id="IPR043502">
    <property type="entry name" value="DNA/RNA_pol_sf"/>
</dbReference>
<dbReference type="GO" id="GO:0003684">
    <property type="term" value="F:damaged DNA binding"/>
    <property type="evidence" value="ECO:0007669"/>
    <property type="project" value="InterPro"/>
</dbReference>
<dbReference type="SUPFAM" id="SSF100879">
    <property type="entry name" value="Lesion bypass DNA polymerase (Y-family), little finger domain"/>
    <property type="match status" value="1"/>
</dbReference>
<dbReference type="Gene3D" id="3.30.70.270">
    <property type="match status" value="1"/>
</dbReference>